<gene>
    <name evidence="3" type="ORF">OSB1V03_LOCUS22216</name>
</gene>
<feature type="non-terminal residue" evidence="3">
    <location>
        <position position="1"/>
    </location>
</feature>
<dbReference type="GO" id="GO:0006508">
    <property type="term" value="P:proteolysis"/>
    <property type="evidence" value="ECO:0007669"/>
    <property type="project" value="InterPro"/>
</dbReference>
<feature type="non-terminal residue" evidence="3">
    <location>
        <position position="190"/>
    </location>
</feature>
<dbReference type="SUPFAM" id="SSF47473">
    <property type="entry name" value="EF-hand"/>
    <property type="match status" value="1"/>
</dbReference>
<dbReference type="InterPro" id="IPR036213">
    <property type="entry name" value="Calpain_III_sf"/>
</dbReference>
<dbReference type="PANTHER" id="PTHR10183:SF394">
    <property type="entry name" value="CALPAIN-C"/>
    <property type="match status" value="1"/>
</dbReference>
<dbReference type="Pfam" id="PF01067">
    <property type="entry name" value="Calpain_III"/>
    <property type="match status" value="1"/>
</dbReference>
<proteinExistence type="inferred from homology"/>
<feature type="domain" description="Peptidase C2 calpain large subunit" evidence="2">
    <location>
        <begin position="12"/>
        <end position="71"/>
    </location>
</feature>
<reference evidence="3" key="1">
    <citation type="submission" date="2020-11" db="EMBL/GenBank/DDBJ databases">
        <authorList>
            <person name="Tran Van P."/>
        </authorList>
    </citation>
    <scope>NUCLEOTIDE SEQUENCE</scope>
</reference>
<dbReference type="Gene3D" id="2.60.120.380">
    <property type="match status" value="1"/>
</dbReference>
<dbReference type="EMBL" id="CAJPIZ010045866">
    <property type="protein sequence ID" value="CAG2122270.1"/>
    <property type="molecule type" value="Genomic_DNA"/>
</dbReference>
<dbReference type="InterPro" id="IPR022684">
    <property type="entry name" value="Calpain_cysteine_protease"/>
</dbReference>
<dbReference type="AlphaFoldDB" id="A0A7R9QKM7"/>
<evidence type="ECO:0000256" key="1">
    <source>
        <dbReference type="ARBA" id="ARBA00007623"/>
    </source>
</evidence>
<organism evidence="3">
    <name type="scientific">Medioppia subpectinata</name>
    <dbReference type="NCBI Taxonomy" id="1979941"/>
    <lineage>
        <taxon>Eukaryota</taxon>
        <taxon>Metazoa</taxon>
        <taxon>Ecdysozoa</taxon>
        <taxon>Arthropoda</taxon>
        <taxon>Chelicerata</taxon>
        <taxon>Arachnida</taxon>
        <taxon>Acari</taxon>
        <taxon>Acariformes</taxon>
        <taxon>Sarcoptiformes</taxon>
        <taxon>Oribatida</taxon>
        <taxon>Brachypylina</taxon>
        <taxon>Oppioidea</taxon>
        <taxon>Oppiidae</taxon>
        <taxon>Medioppia</taxon>
    </lineage>
</organism>
<comment type="similarity">
    <text evidence="1">Belongs to the peptidase C2 family.</text>
</comment>
<dbReference type="InterPro" id="IPR022682">
    <property type="entry name" value="Calpain_domain_III"/>
</dbReference>
<dbReference type="OrthoDB" id="424753at2759"/>
<dbReference type="Gene3D" id="1.10.238.10">
    <property type="entry name" value="EF-hand"/>
    <property type="match status" value="1"/>
</dbReference>
<name>A0A7R9QKM7_9ACAR</name>
<dbReference type="SUPFAM" id="SSF49758">
    <property type="entry name" value="Calpain large subunit, middle domain (domain III)"/>
    <property type="match status" value="1"/>
</dbReference>
<keyword evidence="4" id="KW-1185">Reference proteome</keyword>
<evidence type="ECO:0000313" key="3">
    <source>
        <dbReference type="EMBL" id="CAD7649038.1"/>
    </source>
</evidence>
<dbReference type="PANTHER" id="PTHR10183">
    <property type="entry name" value="CALPAIN"/>
    <property type="match status" value="1"/>
</dbReference>
<accession>A0A7R9QKM7</accession>
<protein>
    <recommendedName>
        <fullName evidence="2">Peptidase C2 calpain large subunit domain-containing protein</fullName>
    </recommendedName>
</protein>
<dbReference type="EMBL" id="OC900441">
    <property type="protein sequence ID" value="CAD7649038.1"/>
    <property type="molecule type" value="Genomic_DNA"/>
</dbReference>
<dbReference type="GO" id="GO:0005737">
    <property type="term" value="C:cytoplasm"/>
    <property type="evidence" value="ECO:0007669"/>
    <property type="project" value="TreeGrafter"/>
</dbReference>
<dbReference type="InterPro" id="IPR011992">
    <property type="entry name" value="EF-hand-dom_pair"/>
</dbReference>
<evidence type="ECO:0000259" key="2">
    <source>
        <dbReference type="Pfam" id="PF01067"/>
    </source>
</evidence>
<dbReference type="GO" id="GO:0004198">
    <property type="term" value="F:calcium-dependent cysteine-type endopeptidase activity"/>
    <property type="evidence" value="ECO:0007669"/>
    <property type="project" value="InterPro"/>
</dbReference>
<sequence length="190" mass="21435">IYSTPAKSLSAPNSSENRLDKSFFKKNKSTSSSSYTNSKYVVMRTVLEAGTHVLLPTTYETGQEGQFSFRVHSSKPIKIKQIDCTPAIVKSAITKAPATFDQKFAQYEALFMQFADEHKSINAFELQELLETCLPNDYVKSCATLDVCRQIVITLEANGSGRIRYNDYKNIMCSLRNWQNCFKTHTKGTT</sequence>
<evidence type="ECO:0000313" key="4">
    <source>
        <dbReference type="Proteomes" id="UP000759131"/>
    </source>
</evidence>
<dbReference type="Proteomes" id="UP000759131">
    <property type="component" value="Unassembled WGS sequence"/>
</dbReference>